<dbReference type="AlphaFoldDB" id="A0A8T1P5W0"/>
<dbReference type="PANTHER" id="PTHR38926:SF2">
    <property type="entry name" value="F-BOX_LRR-REPEAT PROTEIN 21-RELATED"/>
    <property type="match status" value="1"/>
</dbReference>
<gene>
    <name evidence="2" type="ORF">CIPAW_10G087200</name>
</gene>
<dbReference type="PROSITE" id="PS50181">
    <property type="entry name" value="FBOX"/>
    <property type="match status" value="1"/>
</dbReference>
<keyword evidence="3" id="KW-1185">Reference proteome</keyword>
<comment type="caution">
    <text evidence="2">The sequence shown here is derived from an EMBL/GenBank/DDBJ whole genome shotgun (WGS) entry which is preliminary data.</text>
</comment>
<dbReference type="PANTHER" id="PTHR38926">
    <property type="entry name" value="F-BOX DOMAIN CONTAINING PROTEIN, EXPRESSED"/>
    <property type="match status" value="1"/>
</dbReference>
<dbReference type="Pfam" id="PF13516">
    <property type="entry name" value="LRR_6"/>
    <property type="match status" value="1"/>
</dbReference>
<name>A0A8T1P5W0_CARIL</name>
<evidence type="ECO:0000259" key="1">
    <source>
        <dbReference type="PROSITE" id="PS50181"/>
    </source>
</evidence>
<evidence type="ECO:0000313" key="2">
    <source>
        <dbReference type="EMBL" id="KAG6639269.1"/>
    </source>
</evidence>
<protein>
    <recommendedName>
        <fullName evidence="1">F-box domain-containing protein</fullName>
    </recommendedName>
</protein>
<proteinExistence type="predicted"/>
<evidence type="ECO:0000313" key="3">
    <source>
        <dbReference type="Proteomes" id="UP000811609"/>
    </source>
</evidence>
<reference evidence="2" key="1">
    <citation type="submission" date="2020-12" db="EMBL/GenBank/DDBJ databases">
        <title>WGS assembly of Carya illinoinensis cv. Pawnee.</title>
        <authorList>
            <person name="Platts A."/>
            <person name="Shu S."/>
            <person name="Wright S."/>
            <person name="Barry K."/>
            <person name="Edger P."/>
            <person name="Pires J.C."/>
            <person name="Schmutz J."/>
        </authorList>
    </citation>
    <scope>NUCLEOTIDE SEQUENCE</scope>
    <source>
        <tissue evidence="2">Leaf</tissue>
    </source>
</reference>
<organism evidence="2 3">
    <name type="scientific">Carya illinoinensis</name>
    <name type="common">Pecan</name>
    <dbReference type="NCBI Taxonomy" id="32201"/>
    <lineage>
        <taxon>Eukaryota</taxon>
        <taxon>Viridiplantae</taxon>
        <taxon>Streptophyta</taxon>
        <taxon>Embryophyta</taxon>
        <taxon>Tracheophyta</taxon>
        <taxon>Spermatophyta</taxon>
        <taxon>Magnoliopsida</taxon>
        <taxon>eudicotyledons</taxon>
        <taxon>Gunneridae</taxon>
        <taxon>Pentapetalae</taxon>
        <taxon>rosids</taxon>
        <taxon>fabids</taxon>
        <taxon>Fagales</taxon>
        <taxon>Juglandaceae</taxon>
        <taxon>Carya</taxon>
    </lineage>
</organism>
<accession>A0A8T1P5W0</accession>
<dbReference type="InterPro" id="IPR001611">
    <property type="entry name" value="Leu-rich_rpt"/>
</dbReference>
<dbReference type="Proteomes" id="UP000811609">
    <property type="component" value="Chromosome 10"/>
</dbReference>
<dbReference type="Pfam" id="PF12937">
    <property type="entry name" value="F-box-like"/>
    <property type="match status" value="1"/>
</dbReference>
<dbReference type="InterPro" id="IPR001810">
    <property type="entry name" value="F-box_dom"/>
</dbReference>
<dbReference type="EMBL" id="CM031818">
    <property type="protein sequence ID" value="KAG6639269.1"/>
    <property type="molecule type" value="Genomic_DNA"/>
</dbReference>
<sequence>MESTPPTPAPPPPSHHLPAEQYRNWLDLPMELTKNILKRLSVIEILTSAQNVCSLWRDICNGHFMWRTINMGYFENSRDMPYYDLEDMCRKAVDLSCGHLVGIKVGRFCTDNLLKYITERYLGLSWCEISDKGFSEAIANIPLLDELELSFCSWTENFLEVVGRSCPHLKSLKLRCDDVYGGDEEGDLSAVAIAENMPGLVTLHLGGNKLTNNGLLAILNGCPHLQTLKLRRCRRVSLEGDVGRKCSELIRKNLWLDYSNDHQEFEEISEADGGYYDNHRENLGLEYIDNFI</sequence>
<feature type="domain" description="F-box" evidence="1">
    <location>
        <begin position="22"/>
        <end position="69"/>
    </location>
</feature>
<dbReference type="CDD" id="cd22164">
    <property type="entry name" value="F-box_AtSKIP19-like"/>
    <property type="match status" value="1"/>
</dbReference>